<evidence type="ECO:0000313" key="2">
    <source>
        <dbReference type="Proteomes" id="UP000199251"/>
    </source>
</evidence>
<dbReference type="GO" id="GO:0055070">
    <property type="term" value="P:copper ion homeostasis"/>
    <property type="evidence" value="ECO:0007669"/>
    <property type="project" value="InterPro"/>
</dbReference>
<gene>
    <name evidence="1" type="primary">mctB</name>
    <name evidence="1" type="ORF">BN1232_02729</name>
</gene>
<dbReference type="InterPro" id="IPR021522">
    <property type="entry name" value="MctB"/>
</dbReference>
<dbReference type="OrthoDB" id="4350157at2"/>
<dbReference type="RefSeq" id="WP_090601770.1">
    <property type="nucleotide sequence ID" value="NZ_CTEE01000001.1"/>
</dbReference>
<protein>
    <submittedName>
        <fullName evidence="1">Copper transporter MctB</fullName>
    </submittedName>
</protein>
<dbReference type="EMBL" id="CTEE01000001">
    <property type="protein sequence ID" value="CQD13630.1"/>
    <property type="molecule type" value="Genomic_DNA"/>
</dbReference>
<dbReference type="Proteomes" id="UP000199251">
    <property type="component" value="Unassembled WGS sequence"/>
</dbReference>
<dbReference type="Pfam" id="PF11382">
    <property type="entry name" value="MctB"/>
    <property type="match status" value="1"/>
</dbReference>
<evidence type="ECO:0000313" key="1">
    <source>
        <dbReference type="EMBL" id="CQD13630.1"/>
    </source>
</evidence>
<proteinExistence type="predicted"/>
<reference evidence="1 2" key="1">
    <citation type="submission" date="2015-03" db="EMBL/GenBank/DDBJ databases">
        <authorList>
            <person name="Urmite Genomes"/>
        </authorList>
    </citation>
    <scope>NUCLEOTIDE SEQUENCE [LARGE SCALE GENOMIC DNA]</scope>
    <source>
        <strain evidence="1 2">CSUR P1491</strain>
    </source>
</reference>
<name>A0A0E4GY04_MYCLN</name>
<dbReference type="STRING" id="141349.BN1232_02729"/>
<organism evidence="1 2">
    <name type="scientific">Mycobacterium lentiflavum</name>
    <dbReference type="NCBI Taxonomy" id="141349"/>
    <lineage>
        <taxon>Bacteria</taxon>
        <taxon>Bacillati</taxon>
        <taxon>Actinomycetota</taxon>
        <taxon>Actinomycetes</taxon>
        <taxon>Mycobacteriales</taxon>
        <taxon>Mycobacteriaceae</taxon>
        <taxon>Mycobacterium</taxon>
        <taxon>Mycobacterium simiae complex</taxon>
    </lineage>
</organism>
<sequence length="317" mass="32135">MISLRQHAFSLAAVFLALAIGVVLGSGFLSDTLLSSLRDEKRDLYTQISGLNDQKNVLNEKLSAANNFDNQMMGRIVHDGLAGKSVVVFRTPDAKDDDVAAVSKIVGQAGGTVTGTVALTQEFVDANSAEKLRTVVNSSVLPAGQQLSTKLVDQGSQAGDLLGIALLLNANPAVPPVPEITDTQRDTVLAALRETGFVTYQPSDHMAAANAALIVTGGALPQDAGNQGVSVARFAAALAPHGSGTLLAGRDGSSTGGAAVAVARADAGINSAVSTVDDVDAAPGRITAILGLHDLLNGGHVGQYGTGHGAASITVAQ</sequence>
<accession>A0A0E4GY04</accession>
<dbReference type="AlphaFoldDB" id="A0A0E4GY04"/>
<dbReference type="GO" id="GO:0016020">
    <property type="term" value="C:membrane"/>
    <property type="evidence" value="ECO:0007669"/>
    <property type="project" value="InterPro"/>
</dbReference>